<dbReference type="CDD" id="cd22997">
    <property type="entry name" value="GT_LH"/>
    <property type="match status" value="1"/>
</dbReference>
<dbReference type="Proteomes" id="UP001302349">
    <property type="component" value="Chromosome"/>
</dbReference>
<dbReference type="RefSeq" id="WP_317491216.1">
    <property type="nucleotide sequence ID" value="NZ_CP136051.1"/>
</dbReference>
<gene>
    <name evidence="2" type="ORF">RT717_08015</name>
</gene>
<name>A0ABZ0IWT1_9BACT</name>
<feature type="domain" description="PLOD1-3-like GT" evidence="1">
    <location>
        <begin position="2"/>
        <end position="196"/>
    </location>
</feature>
<evidence type="ECO:0000259" key="1">
    <source>
        <dbReference type="Pfam" id="PF25342"/>
    </source>
</evidence>
<accession>A0ABZ0IWT1</accession>
<dbReference type="Pfam" id="PF25342">
    <property type="entry name" value="GT_PLOD"/>
    <property type="match status" value="1"/>
</dbReference>
<organism evidence="2 3">
    <name type="scientific">Imperialibacter roseus</name>
    <dbReference type="NCBI Taxonomy" id="1324217"/>
    <lineage>
        <taxon>Bacteria</taxon>
        <taxon>Pseudomonadati</taxon>
        <taxon>Bacteroidota</taxon>
        <taxon>Cytophagia</taxon>
        <taxon>Cytophagales</taxon>
        <taxon>Flammeovirgaceae</taxon>
        <taxon>Imperialibacter</taxon>
    </lineage>
</organism>
<protein>
    <recommendedName>
        <fullName evidence="1">PLOD1-3-like GT domain-containing protein</fullName>
    </recommendedName>
</protein>
<dbReference type="EMBL" id="CP136051">
    <property type="protein sequence ID" value="WOK08579.1"/>
    <property type="molecule type" value="Genomic_DNA"/>
</dbReference>
<keyword evidence="3" id="KW-1185">Reference proteome</keyword>
<reference evidence="2 3" key="1">
    <citation type="journal article" date="2023" name="Microbiol. Resour. Announc.">
        <title>Complete Genome Sequence of Imperialibacter roseus strain P4T.</title>
        <authorList>
            <person name="Tizabi D.R."/>
            <person name="Bachvaroff T."/>
            <person name="Hill R.T."/>
        </authorList>
    </citation>
    <scope>NUCLEOTIDE SEQUENCE [LARGE SCALE GENOMIC DNA]</scope>
    <source>
        <strain evidence="2 3">P4T</strain>
    </source>
</reference>
<evidence type="ECO:0000313" key="3">
    <source>
        <dbReference type="Proteomes" id="UP001302349"/>
    </source>
</evidence>
<sequence>MSLKVVTFANTVDERVNTLKNSCAKLTLPLEILGIGEEWSTNAIKLSLLNNFFLSTDADDDDHVLVVDAFDVDLIGGESDILELFSQLNTDVLFSAEANFYFRDRILKYFYWKFYPRGATYYDYLNSGSFMGKLKHLRQMLSDIQALYGIDFADEQALTQIRSDQSLFSRFYADCSSQLFNPAYTIAIDGQQQLFACTGGRATAVSWPLLSKRHSFLFFQYERKLLKTFGLASQQTIFRDLVWKKDQLHNTATGTHPLVVHIPASREHFRRRLQQLKGKYTFNTTSLLKPLAAVVSFAAYLQSLVTLLQINRYNKGRSTQPQIFRYSKNYGPGYHESASRLRDLLEKKVPFCFSHLNDGEITFIRKYLNKDNEAKWYGRKQQIYSTVLAERLMTALKVKRHNYFVGVPCGTCYPELKTLALELRQADEFTVPAMTIHHNLSLLPAILGALRGRKLFFVLNEFQDLAVLKKLGLEVDEPRIMRVPFRNSYELYEELAEQRFEDGTVVMMMCGMLAKIVSPVWFENNPTCTFLAFGSSMDDLIQTDNIKYKLYPSEFPYTRNIFPYRSFLFGLKKPCPECFDLRDVS</sequence>
<evidence type="ECO:0000313" key="2">
    <source>
        <dbReference type="EMBL" id="WOK08579.1"/>
    </source>
</evidence>
<proteinExistence type="predicted"/>
<dbReference type="InterPro" id="IPR057589">
    <property type="entry name" value="GT_PLOD"/>
</dbReference>